<comment type="similarity">
    <text evidence="3">In the C-terminal section; belongs to the MurCDEF family.</text>
</comment>
<evidence type="ECO:0000256" key="11">
    <source>
        <dbReference type="ARBA" id="ARBA00031353"/>
    </source>
</evidence>
<dbReference type="Proteomes" id="UP000830167">
    <property type="component" value="Chromosome"/>
</dbReference>
<dbReference type="InterPro" id="IPR036565">
    <property type="entry name" value="Mur-like_cat_sf"/>
</dbReference>
<dbReference type="PROSITE" id="PS01011">
    <property type="entry name" value="FOLYLPOLYGLU_SYNT_1"/>
    <property type="match status" value="1"/>
</dbReference>
<dbReference type="InterPro" id="IPR013651">
    <property type="entry name" value="ATP-grasp_RimK-type"/>
</dbReference>
<comment type="function">
    <text evidence="1">Catalyzes the ATP-dependent polymerization of arginine and aspartate to multi-L-arginyl-poly-L-aspartic acid (cyanophycin; a water-insoluble reserve polymer).</text>
</comment>
<dbReference type="InterPro" id="IPR004218">
    <property type="entry name" value="GSHS_ATP-bd"/>
</dbReference>
<dbReference type="Pfam" id="PF08245">
    <property type="entry name" value="Mur_ligase_M"/>
    <property type="match status" value="1"/>
</dbReference>
<dbReference type="EC" id="6.3.2.30" evidence="5"/>
<dbReference type="SUPFAM" id="SSF53623">
    <property type="entry name" value="MurD-like peptide ligases, catalytic domain"/>
    <property type="match status" value="1"/>
</dbReference>
<dbReference type="EC" id="6.3.2.29" evidence="6"/>
<evidence type="ECO:0000256" key="2">
    <source>
        <dbReference type="ARBA" id="ARBA00004752"/>
    </source>
</evidence>
<dbReference type="Gene3D" id="3.30.470.20">
    <property type="entry name" value="ATP-grasp fold, B domain"/>
    <property type="match status" value="2"/>
</dbReference>
<proteinExistence type="inferred from homology"/>
<dbReference type="PROSITE" id="PS50975">
    <property type="entry name" value="ATP_GRASP"/>
    <property type="match status" value="1"/>
</dbReference>
<dbReference type="Pfam" id="PF08443">
    <property type="entry name" value="RimK"/>
    <property type="match status" value="1"/>
</dbReference>
<evidence type="ECO:0000256" key="6">
    <source>
        <dbReference type="ARBA" id="ARBA00013005"/>
    </source>
</evidence>
<evidence type="ECO:0000256" key="9">
    <source>
        <dbReference type="ARBA" id="ARBA00022741"/>
    </source>
</evidence>
<dbReference type="Pfam" id="PF02955">
    <property type="entry name" value="GSH-S_ATP"/>
    <property type="match status" value="1"/>
</dbReference>
<dbReference type="InterPro" id="IPR004101">
    <property type="entry name" value="Mur_ligase_C"/>
</dbReference>
<evidence type="ECO:0000256" key="12">
    <source>
        <dbReference type="ARBA" id="ARBA00048094"/>
    </source>
</evidence>
<accession>A0ABY4CRF1</accession>
<comment type="subunit">
    <text evidence="4">Homodimer.</text>
</comment>
<evidence type="ECO:0000256" key="1">
    <source>
        <dbReference type="ARBA" id="ARBA00003184"/>
    </source>
</evidence>
<dbReference type="EMBL" id="CP089291">
    <property type="protein sequence ID" value="UOF91806.1"/>
    <property type="molecule type" value="Genomic_DNA"/>
</dbReference>
<dbReference type="GO" id="GO:0071160">
    <property type="term" value="F:cyanophycin synthetase activity (L-aspartate-adding)"/>
    <property type="evidence" value="ECO:0007669"/>
    <property type="project" value="UniProtKB-EC"/>
</dbReference>
<dbReference type="Gene3D" id="3.90.190.20">
    <property type="entry name" value="Mur ligase, C-terminal domain"/>
    <property type="match status" value="1"/>
</dbReference>
<dbReference type="Gene3D" id="3.40.1190.10">
    <property type="entry name" value="Mur-like, catalytic domain"/>
    <property type="match status" value="1"/>
</dbReference>
<gene>
    <name evidence="16" type="primary">cphA</name>
    <name evidence="16" type="ORF">LSG31_06075</name>
</gene>
<evidence type="ECO:0000256" key="13">
    <source>
        <dbReference type="ARBA" id="ARBA00048425"/>
    </source>
</evidence>
<dbReference type="InterPro" id="IPR036615">
    <property type="entry name" value="Mur_ligase_C_dom_sf"/>
</dbReference>
<keyword evidence="17" id="KW-1185">Reference proteome</keyword>
<keyword evidence="8 16" id="KW-0436">Ligase</keyword>
<sequence length="882" mass="96217">MRIAEIRSIPGPNIYIYKPVIVMRLHLEELTEKESIEFPGFIERLLEALPGVHNHHCAKGKPGGFIERLYGGTYFGHIVEHVCLELTEYAGFPAHFGKTLYAGGPGIYDVIVENKAEEATKFLLQVAVKFVEALLHGYEYPLYEAIEKAKRIACESELGPSTRAIVEAAGQRGIPVYRLNHDSLVQLGTGCYAKRIQATITEQSSCIAVDIASNKELTKTLLERAAIPVPAGGIARSEEEAMRIFASLQAAVVVKPLSGSQGKGVSTQLETTSDVRRAFQIAQQYGNETVVEQFYPGRNYRLLLVNSKLIAGSERIPAHVIGDGIHSIGQLVEIVNEQPERGVDHEKPLTKIMIDPVVVSYLTKHGRRLQDIPKAGEIVYLRESANLSTGGIAIDVTDEIHPEIRKMAERAARVIGLDVCGIDLVAEDITKSIDCQSIAIIEVNAAPGIRMHHFPSIGEKRDVAGAVVDALFPKGTPARIPTVSITGTNGKTTTTRMIGHVMQNVTGKTVGMTTTDGIYINGERIAKGDTTGPRSARIVLEDPSVEIAVLETARGGIVRSGLGYDWADVAVLTNISPDHIGQDGIEEIEDLVHIKSLVAERVRSGGTVILNAEDPNLTALAKRLKQQTIVYFSLDKDHPVVKRHLSIGGTCFYKDGDWLVEASGSVQWKIMHAGEIPVTMYGLAQFHIANGLAAAAACRAQGITREKIAQALGTFSNNPGRANFYKVNKGYVLVDYGHNPDSFKAICKMAGQLQGRRITGVVGVPGDRSNAIVEASARVAAEGFHKLLIKEDIDTRGRERGEIASILFEVVQQFVPYRECKVIYNECEALDTAIREMIPGELVVIFYEKLQPVKQVLENWKAVQVESLEDVSPIETVSASQV</sequence>
<dbReference type="InterPro" id="IPR018109">
    <property type="entry name" value="Folylpolyglutamate_synth_CS"/>
</dbReference>
<name>A0ABY4CRF1_9BACL</name>
<evidence type="ECO:0000256" key="4">
    <source>
        <dbReference type="ARBA" id="ARBA00011738"/>
    </source>
</evidence>
<feature type="domain" description="ATP-grasp" evidence="15">
    <location>
        <begin position="219"/>
        <end position="472"/>
    </location>
</feature>
<dbReference type="InterPro" id="IPR013221">
    <property type="entry name" value="Mur_ligase_cen"/>
</dbReference>
<dbReference type="PANTHER" id="PTHR23135">
    <property type="entry name" value="MUR LIGASE FAMILY MEMBER"/>
    <property type="match status" value="1"/>
</dbReference>
<evidence type="ECO:0000256" key="5">
    <source>
        <dbReference type="ARBA" id="ARBA00012968"/>
    </source>
</evidence>
<comment type="pathway">
    <text evidence="2">Cell wall biogenesis; peptidoglycan biosynthesis.</text>
</comment>
<dbReference type="Pfam" id="PF02875">
    <property type="entry name" value="Mur_ligase_C"/>
    <property type="match status" value="1"/>
</dbReference>
<evidence type="ECO:0000313" key="16">
    <source>
        <dbReference type="EMBL" id="UOF91806.1"/>
    </source>
</evidence>
<evidence type="ECO:0000313" key="17">
    <source>
        <dbReference type="Proteomes" id="UP000830167"/>
    </source>
</evidence>
<reference evidence="16" key="1">
    <citation type="submission" date="2021-12" db="EMBL/GenBank/DDBJ databases">
        <title>Alicyclobacillaceae gen. nov., sp. nov., isolated from chalcocite enrichment system.</title>
        <authorList>
            <person name="Jiang Z."/>
        </authorList>
    </citation>
    <scope>NUCLEOTIDE SEQUENCE</scope>
    <source>
        <strain evidence="16">MYW30-H2</strain>
    </source>
</reference>
<dbReference type="GO" id="GO:0071161">
    <property type="term" value="F:cyanophycin synthetase activity (L-arginine-adding)"/>
    <property type="evidence" value="ECO:0007669"/>
    <property type="project" value="UniProtKB-EC"/>
</dbReference>
<evidence type="ECO:0000256" key="3">
    <source>
        <dbReference type="ARBA" id="ARBA00009060"/>
    </source>
</evidence>
<evidence type="ECO:0000256" key="7">
    <source>
        <dbReference type="ARBA" id="ARBA00022036"/>
    </source>
</evidence>
<dbReference type="SUPFAM" id="SSF53244">
    <property type="entry name" value="MurD-like peptide ligases, peptide-binding domain"/>
    <property type="match status" value="1"/>
</dbReference>
<dbReference type="PANTHER" id="PTHR23135:SF18">
    <property type="entry name" value="CYANOPHYCIN SYNTHETASE"/>
    <property type="match status" value="1"/>
</dbReference>
<keyword evidence="9 14" id="KW-0547">Nucleotide-binding</keyword>
<dbReference type="RefSeq" id="WP_347438495.1">
    <property type="nucleotide sequence ID" value="NZ_CP089291.1"/>
</dbReference>
<keyword evidence="10 14" id="KW-0067">ATP-binding</keyword>
<dbReference type="SUPFAM" id="SSF56059">
    <property type="entry name" value="Glutathione synthetase ATP-binding domain-like"/>
    <property type="match status" value="1"/>
</dbReference>
<dbReference type="InterPro" id="IPR011810">
    <property type="entry name" value="Cya_phycin_syn"/>
</dbReference>
<dbReference type="NCBIfam" id="NF010623">
    <property type="entry name" value="PRK14016.1"/>
    <property type="match status" value="1"/>
</dbReference>
<evidence type="ECO:0000256" key="10">
    <source>
        <dbReference type="ARBA" id="ARBA00022840"/>
    </source>
</evidence>
<dbReference type="InterPro" id="IPR011761">
    <property type="entry name" value="ATP-grasp"/>
</dbReference>
<dbReference type="NCBIfam" id="TIGR02068">
    <property type="entry name" value="cya_phycin_syn"/>
    <property type="match status" value="1"/>
</dbReference>
<dbReference type="Pfam" id="PF18921">
    <property type="entry name" value="Cyanophycin_syn"/>
    <property type="match status" value="1"/>
</dbReference>
<evidence type="ECO:0000256" key="14">
    <source>
        <dbReference type="PROSITE-ProRule" id="PRU00409"/>
    </source>
</evidence>
<comment type="catalytic activity">
    <reaction evidence="12">
        <text>[L-4-(L-arginin-2-N-yl)aspartate](n)-L-aspartate + L-arginine + ATP = [L-4-(L-arginin-2-N-yl)aspartate](n+1) + ADP + phosphate + H(+)</text>
        <dbReference type="Rhea" id="RHEA:23888"/>
        <dbReference type="Rhea" id="RHEA-COMP:13732"/>
        <dbReference type="Rhea" id="RHEA-COMP:13733"/>
        <dbReference type="ChEBI" id="CHEBI:15378"/>
        <dbReference type="ChEBI" id="CHEBI:30616"/>
        <dbReference type="ChEBI" id="CHEBI:32682"/>
        <dbReference type="ChEBI" id="CHEBI:43474"/>
        <dbReference type="ChEBI" id="CHEBI:137986"/>
        <dbReference type="ChEBI" id="CHEBI:137990"/>
        <dbReference type="ChEBI" id="CHEBI:456216"/>
        <dbReference type="EC" id="6.3.2.30"/>
    </reaction>
</comment>
<comment type="catalytic activity">
    <reaction evidence="13">
        <text>[L-4-(L-arginin-2-N-yl)aspartate](n) + L-aspartate + ATP = [L-4-(L-arginin-2-N-yl)aspartate](n)-L-aspartate + ADP + phosphate + H(+)</text>
        <dbReference type="Rhea" id="RHEA:13277"/>
        <dbReference type="Rhea" id="RHEA-COMP:13728"/>
        <dbReference type="Rhea" id="RHEA-COMP:13733"/>
        <dbReference type="ChEBI" id="CHEBI:15378"/>
        <dbReference type="ChEBI" id="CHEBI:29991"/>
        <dbReference type="ChEBI" id="CHEBI:30616"/>
        <dbReference type="ChEBI" id="CHEBI:43474"/>
        <dbReference type="ChEBI" id="CHEBI:137986"/>
        <dbReference type="ChEBI" id="CHEBI:137990"/>
        <dbReference type="ChEBI" id="CHEBI:456216"/>
        <dbReference type="EC" id="6.3.2.29"/>
    </reaction>
</comment>
<organism evidence="16 17">
    <name type="scientific">Fodinisporobacter ferrooxydans</name>
    <dbReference type="NCBI Taxonomy" id="2901836"/>
    <lineage>
        <taxon>Bacteria</taxon>
        <taxon>Bacillati</taxon>
        <taxon>Bacillota</taxon>
        <taxon>Bacilli</taxon>
        <taxon>Bacillales</taxon>
        <taxon>Alicyclobacillaceae</taxon>
        <taxon>Fodinisporobacter</taxon>
    </lineage>
</organism>
<evidence type="ECO:0000256" key="8">
    <source>
        <dbReference type="ARBA" id="ARBA00022598"/>
    </source>
</evidence>
<protein>
    <recommendedName>
        <fullName evidence="7">Cyanophycin synthetase</fullName>
        <ecNumber evidence="6">6.3.2.29</ecNumber>
        <ecNumber evidence="5">6.3.2.30</ecNumber>
    </recommendedName>
    <alternativeName>
        <fullName evidence="11">Cyanophycin synthase</fullName>
    </alternativeName>
</protein>
<dbReference type="InterPro" id="IPR044019">
    <property type="entry name" value="Cyanophycin_syn_N"/>
</dbReference>
<evidence type="ECO:0000259" key="15">
    <source>
        <dbReference type="PROSITE" id="PS50975"/>
    </source>
</evidence>